<proteinExistence type="predicted"/>
<keyword evidence="3" id="KW-1185">Reference proteome</keyword>
<protein>
    <recommendedName>
        <fullName evidence="4">Oxygen tolerance</fullName>
    </recommendedName>
</protein>
<dbReference type="Proteomes" id="UP001152599">
    <property type="component" value="Unassembled WGS sequence"/>
</dbReference>
<evidence type="ECO:0000313" key="3">
    <source>
        <dbReference type="Proteomes" id="UP001152599"/>
    </source>
</evidence>
<feature type="transmembrane region" description="Helical" evidence="1">
    <location>
        <begin position="156"/>
        <end position="177"/>
    </location>
</feature>
<evidence type="ECO:0000256" key="1">
    <source>
        <dbReference type="SAM" id="Phobius"/>
    </source>
</evidence>
<dbReference type="AlphaFoldDB" id="A0A9X4MWQ5"/>
<accession>A0A9X4MWQ5</accession>
<evidence type="ECO:0000313" key="2">
    <source>
        <dbReference type="EMBL" id="MDG4945394.1"/>
    </source>
</evidence>
<dbReference type="EMBL" id="JANCMU010000001">
    <property type="protein sequence ID" value="MDG4945394.1"/>
    <property type="molecule type" value="Genomic_DNA"/>
</dbReference>
<keyword evidence="1" id="KW-1133">Transmembrane helix</keyword>
<keyword evidence="1" id="KW-0812">Transmembrane</keyword>
<comment type="caution">
    <text evidence="2">The sequence shown here is derived from an EMBL/GenBank/DDBJ whole genome shotgun (WGS) entry which is preliminary data.</text>
</comment>
<organism evidence="2 3">
    <name type="scientific">Profundicola chukchiensis</name>
    <dbReference type="NCBI Taxonomy" id="2961959"/>
    <lineage>
        <taxon>Bacteria</taxon>
        <taxon>Pseudomonadati</taxon>
        <taxon>Bacteroidota</taxon>
        <taxon>Flavobacteriia</taxon>
        <taxon>Flavobacteriales</taxon>
        <taxon>Weeksellaceae</taxon>
        <taxon>Profundicola</taxon>
    </lineage>
</organism>
<evidence type="ECO:0008006" key="4">
    <source>
        <dbReference type="Google" id="ProtNLM"/>
    </source>
</evidence>
<name>A0A9X4MWQ5_9FLAO</name>
<gene>
    <name evidence="2" type="ORF">NMK71_03120</name>
</gene>
<reference evidence="2" key="1">
    <citation type="submission" date="2022-07" db="EMBL/GenBank/DDBJ databases">
        <title>Description and genome-wide analysis of Profundicola chukchiensis gen. nov., sp. nov., marine bacteria isolated from bottom sediments of the Chukchi Sea.</title>
        <authorList>
            <person name="Romanenko L."/>
            <person name="Otstavnykh N."/>
            <person name="Kurilenko V."/>
            <person name="Eremeev V."/>
            <person name="Velansky P."/>
            <person name="Mikhailov V."/>
            <person name="Isaeva M."/>
        </authorList>
    </citation>
    <scope>NUCLEOTIDE SEQUENCE</scope>
    <source>
        <strain evidence="2">KMM 9713</strain>
    </source>
</reference>
<keyword evidence="1" id="KW-0472">Membrane</keyword>
<sequence>MRSLSIAQVLVIFILSLLPYSVHSQVQTELNPDIILIGDTASLKITVTYDARQKVILPQIGDSLNSFLEVSNVKIDSMKVGNNANYIQTITLTSFDIGDFLVNSLPVVIDGDTLLTSSKRLEVKDLEVDADLDKMYPIKPIIPQEITWWEKNKKYLAYWVVGILLAIIIIVLIWLYLKAAKKNKYVSKPLLPPYEEALENLKKLDKENYLSKQNYNQFYTDLSFIVRRYFSRRFDFPAMALLSGDLPPYMKNKELLTESEAEQLSAFLKDSDLAKFGRTIPAEEKHKYYRNWIEEIIQKTRPILEEDIPQHMQDEVEQEKLRKLDKR</sequence>